<evidence type="ECO:0000256" key="3">
    <source>
        <dbReference type="ARBA" id="ARBA00008695"/>
    </source>
</evidence>
<feature type="transmembrane region" description="Helical" evidence="13">
    <location>
        <begin position="462"/>
        <end position="481"/>
    </location>
</feature>
<feature type="transmembrane region" description="Helical" evidence="13">
    <location>
        <begin position="1022"/>
        <end position="1046"/>
    </location>
</feature>
<feature type="transmembrane region" description="Helical" evidence="13">
    <location>
        <begin position="672"/>
        <end position="690"/>
    </location>
</feature>
<comment type="subcellular location">
    <subcellularLocation>
        <location evidence="1">Endoplasmic reticulum membrane</location>
        <topology evidence="1">Multi-pass membrane protein</topology>
    </subcellularLocation>
</comment>
<dbReference type="Gene3D" id="3.40.720.10">
    <property type="entry name" value="Alkaline Phosphatase, subunit A"/>
    <property type="match status" value="1"/>
</dbReference>
<dbReference type="Pfam" id="PF01663">
    <property type="entry name" value="Phosphodiest"/>
    <property type="match status" value="1"/>
</dbReference>
<dbReference type="OrthoDB" id="272139at2759"/>
<evidence type="ECO:0000256" key="10">
    <source>
        <dbReference type="ARBA" id="ARBA00023180"/>
    </source>
</evidence>
<sequence>MGLAWRYFLFLLWFSYFLISAILLFTHGFLLTRLAQPLNATCFRYSPSCSLNQNQHLGSKLPDDQCNENLMNYLHDASHMCLPPKAKVILVIIDALRYDFTKYDGSISKPLPFQNKLPVINMLLDSNPTSTRLYKFIADPPTTTMQRLKALTTGSLPTFIDAGSNFATSEINEDNIIDQLLNHLGETVFLGDDTWVSLYPRRFKRTYPFPSFNVFDLDTVDNGIVNNLYTEIEKKDWNLLIAHFLGVDHCGHRFGPMHSEMARKLTEMNQVIHNIVESLDNSTILIVIGDHGMTSTGDHGGESDDEVTSAMFVHSKLKLVSTEHSFDNETIKQIDFVPTLCTILGIPIPYSNLGSLIMDALPISNTALPFSQWQIDLFAAWSNIQQMTTYIKQYATISETFSQEKLQKLYEKFALLNARVRTVSSEDAYKVFMRHAKDYKILMRQMCEEVWIQFDSFSMSRGLVLTFMAVFLIYMVVSGIPASQLPEIFTSSFIPCSYIMLFIAAVIASGCFYYNLSDNLLPTVYFTTGLVSIFMLAVLVIQNWEAISTHWYNLSKNRSVVDLLYRLIFLLSWCGLLSNSYIVEEGNLAMFLLISVTCLIVCNSGAKKTISFNSKLKTNWPKLKALALFLIIACLIRLSTLYGRCREEQRWCLQSPYGEGAKRALRSEKADYLISLVTVAVFVTATRNWLRACGNLSGYSLQVLLARYAPTVIVVAIGGFWVLHRLPQEAKSKITSGIQSDSLALVVYGSVIAGIGSIIVKPLCIQIIRTKDTSTQNQTVPHIFNKVKGLFNSTKAESDNLNVPIVCGLGTVYSATFTIIAVYLTLLIVLLLGDVVAPSAVLLYFSAALILVVTAMSRIEGGPNTVKVFDVPSAYILMWMLLSLYFFYGSGHQATFPNIPWEAAFIGNGGDFTNNYIPALLVIINSFGPYILMGVTLPLLCIVPFTFYVMFPSMFSKRHDEQNEIAHGEILLYERNGILFTSVFTISCRYILFHAVRIFTAMLAATIHCRHLMVWKIFAPKLIFEAVGLIVTLISVLGGFLLLILINFKVDRLLTDLNKKSR</sequence>
<keyword evidence="16" id="KW-1185">Reference proteome</keyword>
<keyword evidence="5" id="KW-0808">Transferase</keyword>
<evidence type="ECO:0000256" key="1">
    <source>
        <dbReference type="ARBA" id="ARBA00004477"/>
    </source>
</evidence>
<evidence type="ECO:0000313" key="14">
    <source>
        <dbReference type="EMBL" id="JAV53427.1"/>
    </source>
</evidence>
<evidence type="ECO:0000313" key="15">
    <source>
        <dbReference type="EMBL" id="KAB0804314.1"/>
    </source>
</evidence>
<feature type="transmembrane region" description="Helical" evidence="13">
    <location>
        <begin position="868"/>
        <end position="888"/>
    </location>
</feature>
<dbReference type="PANTHER" id="PTHR23071">
    <property type="entry name" value="PHOSPHATIDYLINOSITOL GLYCAN"/>
    <property type="match status" value="1"/>
</dbReference>
<comment type="similarity">
    <text evidence="3">Belongs to the PIGG/PIGN/PIGO family. PIGO subfamily.</text>
</comment>
<dbReference type="InterPro" id="IPR017850">
    <property type="entry name" value="Alkaline_phosphatase_core_sf"/>
</dbReference>
<proteinExistence type="inferred from homology"/>
<evidence type="ECO:0000256" key="5">
    <source>
        <dbReference type="ARBA" id="ARBA00022679"/>
    </source>
</evidence>
<dbReference type="FunFam" id="3.40.720.10:FF:000041">
    <property type="entry name" value="GPI ethanolamine phosphate transferase 3"/>
    <property type="match status" value="1"/>
</dbReference>
<keyword evidence="9 13" id="KW-0472">Membrane</keyword>
<dbReference type="EMBL" id="GEZM01099226">
    <property type="protein sequence ID" value="JAV53427.1"/>
    <property type="molecule type" value="Transcribed_RNA"/>
</dbReference>
<evidence type="ECO:0000256" key="6">
    <source>
        <dbReference type="ARBA" id="ARBA00022692"/>
    </source>
</evidence>
<keyword evidence="4" id="KW-0337">GPI-anchor biosynthesis</keyword>
<dbReference type="InterPro" id="IPR037675">
    <property type="entry name" value="PIG-O_N"/>
</dbReference>
<name>A0A1Y1K3G3_PHOPY</name>
<keyword evidence="8 13" id="KW-1133">Transmembrane helix</keyword>
<feature type="transmembrane region" description="Helical" evidence="13">
    <location>
        <begin position="493"/>
        <end position="516"/>
    </location>
</feature>
<dbReference type="GO" id="GO:0051377">
    <property type="term" value="F:mannose-ethanolamine phosphotransferase activity"/>
    <property type="evidence" value="ECO:0007669"/>
    <property type="project" value="InterPro"/>
</dbReference>
<evidence type="ECO:0000256" key="4">
    <source>
        <dbReference type="ARBA" id="ARBA00022502"/>
    </source>
</evidence>
<evidence type="ECO:0000256" key="7">
    <source>
        <dbReference type="ARBA" id="ARBA00022824"/>
    </source>
</evidence>
<feature type="transmembrane region" description="Helical" evidence="13">
    <location>
        <begin position="522"/>
        <end position="542"/>
    </location>
</feature>
<dbReference type="FunCoup" id="A0A1Y1K3G3">
    <property type="interactions" value="1046"/>
</dbReference>
<dbReference type="AlphaFoldDB" id="A0A1Y1K3G3"/>
<evidence type="ECO:0000256" key="9">
    <source>
        <dbReference type="ARBA" id="ARBA00023136"/>
    </source>
</evidence>
<evidence type="ECO:0000256" key="8">
    <source>
        <dbReference type="ARBA" id="ARBA00022989"/>
    </source>
</evidence>
<dbReference type="SUPFAM" id="SSF53649">
    <property type="entry name" value="Alkaline phosphatase-like"/>
    <property type="match status" value="1"/>
</dbReference>
<keyword evidence="7" id="KW-0256">Endoplasmic reticulum</keyword>
<evidence type="ECO:0000256" key="11">
    <source>
        <dbReference type="ARBA" id="ARBA00079084"/>
    </source>
</evidence>
<feature type="transmembrane region" description="Helical" evidence="13">
    <location>
        <begin position="563"/>
        <end position="582"/>
    </location>
</feature>
<dbReference type="EMBL" id="VVIM01000001">
    <property type="protein sequence ID" value="KAB0804314.1"/>
    <property type="molecule type" value="Genomic_DNA"/>
</dbReference>
<feature type="transmembrane region" description="Helical" evidence="13">
    <location>
        <begin position="930"/>
        <end position="951"/>
    </location>
</feature>
<dbReference type="InParanoid" id="A0A1Y1K3G3"/>
<dbReference type="GO" id="GO:0005789">
    <property type="term" value="C:endoplasmic reticulum membrane"/>
    <property type="evidence" value="ECO:0007669"/>
    <property type="project" value="UniProtKB-SubCell"/>
</dbReference>
<organism evidence="14">
    <name type="scientific">Photinus pyralis</name>
    <name type="common">Common eastern firefly</name>
    <name type="synonym">Lampyris pyralis</name>
    <dbReference type="NCBI Taxonomy" id="7054"/>
    <lineage>
        <taxon>Eukaryota</taxon>
        <taxon>Metazoa</taxon>
        <taxon>Ecdysozoa</taxon>
        <taxon>Arthropoda</taxon>
        <taxon>Hexapoda</taxon>
        <taxon>Insecta</taxon>
        <taxon>Pterygota</taxon>
        <taxon>Neoptera</taxon>
        <taxon>Endopterygota</taxon>
        <taxon>Coleoptera</taxon>
        <taxon>Polyphaga</taxon>
        <taxon>Elateriformia</taxon>
        <taxon>Elateroidea</taxon>
        <taxon>Lampyridae</taxon>
        <taxon>Lampyrinae</taxon>
        <taxon>Photinus</taxon>
    </lineage>
</organism>
<dbReference type="InterPro" id="IPR002591">
    <property type="entry name" value="Phosphodiest/P_Trfase"/>
</dbReference>
<feature type="transmembrane region" description="Helical" evidence="13">
    <location>
        <begin position="805"/>
        <end position="829"/>
    </location>
</feature>
<gene>
    <name evidence="15" type="ORF">PPYR_01284</name>
</gene>
<reference evidence="15 16" key="2">
    <citation type="journal article" date="2018" name="Elife">
        <title>Firefly genomes illuminate parallel origins of bioluminescence in beetles.</title>
        <authorList>
            <person name="Fallon T.R."/>
            <person name="Lower S.E."/>
            <person name="Chang C.H."/>
            <person name="Bessho-Uehara M."/>
            <person name="Martin G.J."/>
            <person name="Bewick A.J."/>
            <person name="Behringer M."/>
            <person name="Debat H.J."/>
            <person name="Wong I."/>
            <person name="Day J.C."/>
            <person name="Suvorov A."/>
            <person name="Silva C.J."/>
            <person name="Stanger-Hall K.F."/>
            <person name="Hall D.W."/>
            <person name="Schmitz R.J."/>
            <person name="Nelson D.R."/>
            <person name="Lewis S.M."/>
            <person name="Shigenobu S."/>
            <person name="Bybee S.M."/>
            <person name="Larracuente A.M."/>
            <person name="Oba Y."/>
            <person name="Weng J.K."/>
        </authorList>
    </citation>
    <scope>NUCLEOTIDE SEQUENCE [LARGE SCALE GENOMIC DNA]</scope>
    <source>
        <strain evidence="15">1611_PpyrPB1</strain>
        <tissue evidence="15">Whole body</tissue>
    </source>
</reference>
<feature type="transmembrane region" description="Helical" evidence="13">
    <location>
        <begin position="626"/>
        <end position="643"/>
    </location>
</feature>
<comment type="pathway">
    <text evidence="2">Glycolipid biosynthesis; glycosylphosphatidylinositol-anchor biosynthesis.</text>
</comment>
<reference evidence="14" key="1">
    <citation type="journal article" date="2016" name="Sci. Rep.">
        <title>Molecular characterization of firefly nuptial gifts: a multi-omics approach sheds light on postcopulatory sexual selection.</title>
        <authorList>
            <person name="Al-Wathiqui N."/>
            <person name="Fallon T.R."/>
            <person name="South A."/>
            <person name="Weng J.K."/>
            <person name="Lewis S.M."/>
        </authorList>
    </citation>
    <scope>NUCLEOTIDE SEQUENCE</scope>
</reference>
<reference evidence="15" key="3">
    <citation type="submission" date="2019-08" db="EMBL/GenBank/DDBJ databases">
        <authorList>
            <consortium name="Photinus pyralis genome working group"/>
            <person name="Fallon T.R."/>
            <person name="Sander Lower S.E."/>
            <person name="Weng J.-K."/>
        </authorList>
    </citation>
    <scope>NUCLEOTIDE SEQUENCE</scope>
    <source>
        <strain evidence="15">1611_PpyrPB1</strain>
        <tissue evidence="15">Whole body</tissue>
    </source>
</reference>
<evidence type="ECO:0000256" key="13">
    <source>
        <dbReference type="SAM" id="Phobius"/>
    </source>
</evidence>
<evidence type="ECO:0000313" key="16">
    <source>
        <dbReference type="Proteomes" id="UP000327044"/>
    </source>
</evidence>
<feature type="transmembrane region" description="Helical" evidence="13">
    <location>
        <begin position="835"/>
        <end position="856"/>
    </location>
</feature>
<evidence type="ECO:0000256" key="12">
    <source>
        <dbReference type="ARBA" id="ARBA00093602"/>
    </source>
</evidence>
<keyword evidence="6 13" id="KW-0812">Transmembrane</keyword>
<dbReference type="UniPathway" id="UPA00196"/>
<feature type="transmembrane region" description="Helical" evidence="13">
    <location>
        <begin position="743"/>
        <end position="764"/>
    </location>
</feature>
<dbReference type="PANTHER" id="PTHR23071:SF1">
    <property type="entry name" value="GPI ETHANOLAMINE PHOSPHATE TRANSFERASE 3"/>
    <property type="match status" value="1"/>
</dbReference>
<feature type="transmembrane region" description="Helical" evidence="13">
    <location>
        <begin position="7"/>
        <end position="30"/>
    </location>
</feature>
<dbReference type="CDD" id="cd16023">
    <property type="entry name" value="GPI_EPT_3"/>
    <property type="match status" value="1"/>
</dbReference>
<evidence type="ECO:0000256" key="2">
    <source>
        <dbReference type="ARBA" id="ARBA00004687"/>
    </source>
</evidence>
<protein>
    <recommendedName>
        <fullName evidence="12">GPI ethanolamine phosphate transferase 3, catalytic subunit</fullName>
    </recommendedName>
    <alternativeName>
        <fullName evidence="11">Phosphatidylinositol-glycan biosynthesis class O protein</fullName>
    </alternativeName>
</protein>
<feature type="transmembrane region" description="Helical" evidence="13">
    <location>
        <begin position="588"/>
        <end position="606"/>
    </location>
</feature>
<feature type="transmembrane region" description="Helical" evidence="13">
    <location>
        <begin position="702"/>
        <end position="723"/>
    </location>
</feature>
<dbReference type="Proteomes" id="UP000327044">
    <property type="component" value="Unassembled WGS sequence"/>
</dbReference>
<keyword evidence="10" id="KW-0325">Glycoprotein</keyword>
<dbReference type="InterPro" id="IPR039524">
    <property type="entry name" value="PIGO/GPI13"/>
</dbReference>
<dbReference type="GO" id="GO:0006506">
    <property type="term" value="P:GPI anchor biosynthetic process"/>
    <property type="evidence" value="ECO:0007669"/>
    <property type="project" value="UniProtKB-UniPathway"/>
</dbReference>
<accession>A0A1Y1K3G3</accession>